<dbReference type="Pfam" id="PF04203">
    <property type="entry name" value="Sortase"/>
    <property type="match status" value="1"/>
</dbReference>
<keyword evidence="1" id="KW-0378">Hydrolase</keyword>
<accession>A0A941DD92</accession>
<dbReference type="InterPro" id="IPR023365">
    <property type="entry name" value="Sortase_dom-sf"/>
</dbReference>
<sequence>MSRSAAVRVQAPSVDIDSVVNETGLNAEGEIQVPQHGPQYDEAAWFTGSPSPGELGPSVLLGHVDSVSTGPSVFFELGGIAEGDEVTVTRADGEDVTFEVYRIDRYAKNAFPTASVYGNTEGPELRLITCGGDINEGTGHYEDNVVVYAKVVQAA</sequence>
<dbReference type="EMBL" id="JAGSNF010000025">
    <property type="protein sequence ID" value="MBR7744857.1"/>
    <property type="molecule type" value="Genomic_DNA"/>
</dbReference>
<dbReference type="Gene3D" id="2.40.260.10">
    <property type="entry name" value="Sortase"/>
    <property type="match status" value="1"/>
</dbReference>
<dbReference type="NCBIfam" id="NF033748">
    <property type="entry name" value="class_F_sortase"/>
    <property type="match status" value="1"/>
</dbReference>
<protein>
    <submittedName>
        <fullName evidence="2">Class F sortase</fullName>
    </submittedName>
</protein>
<dbReference type="InterPro" id="IPR005754">
    <property type="entry name" value="Sortase"/>
</dbReference>
<dbReference type="SUPFAM" id="SSF63817">
    <property type="entry name" value="Sortase"/>
    <property type="match status" value="1"/>
</dbReference>
<name>A0A941DD92_9MICO</name>
<gene>
    <name evidence="2" type="ORF">KC207_16300</name>
</gene>
<dbReference type="InterPro" id="IPR042001">
    <property type="entry name" value="Sortase_F"/>
</dbReference>
<evidence type="ECO:0000313" key="2">
    <source>
        <dbReference type="EMBL" id="MBR7744857.1"/>
    </source>
</evidence>
<proteinExistence type="predicted"/>
<reference evidence="2" key="1">
    <citation type="submission" date="2021-04" db="EMBL/GenBank/DDBJ databases">
        <title>Phycicoccus avicenniae sp. nov., a novel endophytic actinomycetes isolated from branch of Avicennia mariana.</title>
        <authorList>
            <person name="Tuo L."/>
        </authorList>
    </citation>
    <scope>NUCLEOTIDE SEQUENCE</scope>
    <source>
        <strain evidence="2">BSK3Z-2</strain>
    </source>
</reference>
<organism evidence="2 3">
    <name type="scientific">Phycicoccus avicenniae</name>
    <dbReference type="NCBI Taxonomy" id="2828860"/>
    <lineage>
        <taxon>Bacteria</taxon>
        <taxon>Bacillati</taxon>
        <taxon>Actinomycetota</taxon>
        <taxon>Actinomycetes</taxon>
        <taxon>Micrococcales</taxon>
        <taxon>Intrasporangiaceae</taxon>
        <taxon>Phycicoccus</taxon>
    </lineage>
</organism>
<dbReference type="CDD" id="cd05829">
    <property type="entry name" value="Sortase_F"/>
    <property type="match status" value="1"/>
</dbReference>
<comment type="caution">
    <text evidence="2">The sequence shown here is derived from an EMBL/GenBank/DDBJ whole genome shotgun (WGS) entry which is preliminary data.</text>
</comment>
<keyword evidence="3" id="KW-1185">Reference proteome</keyword>
<dbReference type="Proteomes" id="UP000677016">
    <property type="component" value="Unassembled WGS sequence"/>
</dbReference>
<dbReference type="AlphaFoldDB" id="A0A941DD92"/>
<dbReference type="GO" id="GO:0016787">
    <property type="term" value="F:hydrolase activity"/>
    <property type="evidence" value="ECO:0007669"/>
    <property type="project" value="UniProtKB-KW"/>
</dbReference>
<evidence type="ECO:0000256" key="1">
    <source>
        <dbReference type="ARBA" id="ARBA00022801"/>
    </source>
</evidence>
<evidence type="ECO:0000313" key="3">
    <source>
        <dbReference type="Proteomes" id="UP000677016"/>
    </source>
</evidence>